<evidence type="ECO:0008006" key="3">
    <source>
        <dbReference type="Google" id="ProtNLM"/>
    </source>
</evidence>
<dbReference type="Proteomes" id="UP000280444">
    <property type="component" value="Unassembled WGS sequence"/>
</dbReference>
<proteinExistence type="predicted"/>
<organism evidence="1 2">
    <name type="scientific">Schaalia canis</name>
    <dbReference type="NCBI Taxonomy" id="100469"/>
    <lineage>
        <taxon>Bacteria</taxon>
        <taxon>Bacillati</taxon>
        <taxon>Actinomycetota</taxon>
        <taxon>Actinomycetes</taxon>
        <taxon>Actinomycetales</taxon>
        <taxon>Actinomycetaceae</taxon>
        <taxon>Schaalia</taxon>
    </lineage>
</organism>
<comment type="caution">
    <text evidence="1">The sequence shown here is derived from an EMBL/GenBank/DDBJ whole genome shotgun (WGS) entry which is preliminary data.</text>
</comment>
<evidence type="ECO:0000313" key="2">
    <source>
        <dbReference type="Proteomes" id="UP000280444"/>
    </source>
</evidence>
<reference evidence="1 2" key="1">
    <citation type="submission" date="2018-11" db="EMBL/GenBank/DDBJ databases">
        <title>Genomes From Bacteria Associated with the Canine Oral Cavity: a Test Case for Automated Genome-Based Taxonomic Assignment.</title>
        <authorList>
            <person name="Coil D.A."/>
            <person name="Jospin G."/>
            <person name="Darling A.E."/>
            <person name="Wallis C."/>
            <person name="Davis I.J."/>
            <person name="Harris S."/>
            <person name="Eisen J.A."/>
            <person name="Holcombe L.J."/>
            <person name="O'Flynn C."/>
        </authorList>
    </citation>
    <scope>NUCLEOTIDE SEQUENCE [LARGE SCALE GENOMIC DNA]</scope>
    <source>
        <strain evidence="1 2">OH770</strain>
    </source>
</reference>
<evidence type="ECO:0000313" key="1">
    <source>
        <dbReference type="EMBL" id="RRC94997.1"/>
    </source>
</evidence>
<keyword evidence="2" id="KW-1185">Reference proteome</keyword>
<dbReference type="OrthoDB" id="3396763at2"/>
<dbReference type="RefSeq" id="WP_124871182.1">
    <property type="nucleotide sequence ID" value="NZ_RQZF01000008.1"/>
</dbReference>
<accession>A0A3P1SDF7</accession>
<sequence>MFSLNQVVDSLYTQARPVLTWYGSARVELGGPVLARWFSKTANLLSHDYADLFAPSSGVSQHIVVDLPSCWQKIIWVSTATLCGWTVSVPARQEDFDANDPAGTALVHHELSDAASLTHTPITLYVTERMNASAQQAQADGTDILLHNLSPLALRWDDDLPPGAIDALEALMSHSDQLEDVYEAVAWPSHAPREHSDEPALHAPQAALSDPQQHRLVLHEANALALYMPLTALWAEGGSAIIIDPAYHSRQEAASIMQVELPT</sequence>
<gene>
    <name evidence="1" type="ORF">EII11_07905</name>
</gene>
<dbReference type="AlphaFoldDB" id="A0A3P1SDF7"/>
<dbReference type="NCBIfam" id="TIGR03089">
    <property type="entry name" value="TIGR03089 family protein"/>
    <property type="match status" value="1"/>
</dbReference>
<dbReference type="InterPro" id="IPR017523">
    <property type="entry name" value="Rv3268"/>
</dbReference>
<dbReference type="EMBL" id="RQZF01000008">
    <property type="protein sequence ID" value="RRC94997.1"/>
    <property type="molecule type" value="Genomic_DNA"/>
</dbReference>
<name>A0A3P1SDF7_9ACTO</name>
<protein>
    <recommendedName>
        <fullName evidence="3">TIGR03089 family protein</fullName>
    </recommendedName>
</protein>